<dbReference type="STRING" id="1095778.SAMN04489842_3436"/>
<dbReference type="InterPro" id="IPR055913">
    <property type="entry name" value="DUF7490"/>
</dbReference>
<feature type="compositionally biased region" description="Acidic residues" evidence="1">
    <location>
        <begin position="279"/>
        <end position="304"/>
    </location>
</feature>
<evidence type="ECO:0000313" key="4">
    <source>
        <dbReference type="EMBL" id="SDR35461.1"/>
    </source>
</evidence>
<evidence type="ECO:0000256" key="1">
    <source>
        <dbReference type="SAM" id="MobiDB-lite"/>
    </source>
</evidence>
<evidence type="ECO:0000256" key="2">
    <source>
        <dbReference type="SAM" id="Phobius"/>
    </source>
</evidence>
<reference evidence="5" key="1">
    <citation type="submission" date="2016-10" db="EMBL/GenBank/DDBJ databases">
        <authorList>
            <person name="Varghese N."/>
            <person name="Submissions S."/>
        </authorList>
    </citation>
    <scope>NUCLEOTIDE SEQUENCE [LARGE SCALE GENOMIC DNA]</scope>
    <source>
        <strain evidence="5">DSM 24767</strain>
    </source>
</reference>
<keyword evidence="2" id="KW-1133">Transmembrane helix</keyword>
<keyword evidence="2" id="KW-0812">Transmembrane</keyword>
<dbReference type="AlphaFoldDB" id="A0A1H1ICT9"/>
<gene>
    <name evidence="4" type="ORF">SAMN04489842_3436</name>
</gene>
<dbReference type="Gene3D" id="2.60.40.10">
    <property type="entry name" value="Immunoglobulins"/>
    <property type="match status" value="1"/>
</dbReference>
<feature type="compositionally biased region" description="Acidic residues" evidence="1">
    <location>
        <begin position="312"/>
        <end position="322"/>
    </location>
</feature>
<dbReference type="RefSeq" id="WP_090384485.1">
    <property type="nucleotide sequence ID" value="NZ_FNLC01000004.1"/>
</dbReference>
<feature type="domain" description="DUF7490" evidence="3">
    <location>
        <begin position="43"/>
        <end position="148"/>
    </location>
</feature>
<dbReference type="EMBL" id="FNLC01000004">
    <property type="protein sequence ID" value="SDR35461.1"/>
    <property type="molecule type" value="Genomic_DNA"/>
</dbReference>
<accession>A0A1H1ICT9</accession>
<organism evidence="4 5">
    <name type="scientific">Natronobacterium texcoconense</name>
    <dbReference type="NCBI Taxonomy" id="1095778"/>
    <lineage>
        <taxon>Archaea</taxon>
        <taxon>Methanobacteriati</taxon>
        <taxon>Methanobacteriota</taxon>
        <taxon>Stenosarchaea group</taxon>
        <taxon>Halobacteria</taxon>
        <taxon>Halobacteriales</taxon>
        <taxon>Natrialbaceae</taxon>
        <taxon>Natronobacterium</taxon>
    </lineage>
</organism>
<dbReference type="OrthoDB" id="50312at2157"/>
<dbReference type="Proteomes" id="UP000198848">
    <property type="component" value="Unassembled WGS sequence"/>
</dbReference>
<feature type="transmembrane region" description="Helical" evidence="2">
    <location>
        <begin position="329"/>
        <end position="348"/>
    </location>
</feature>
<evidence type="ECO:0000259" key="3">
    <source>
        <dbReference type="Pfam" id="PF24318"/>
    </source>
</evidence>
<dbReference type="InterPro" id="IPR013783">
    <property type="entry name" value="Ig-like_fold"/>
</dbReference>
<evidence type="ECO:0000313" key="5">
    <source>
        <dbReference type="Proteomes" id="UP000198848"/>
    </source>
</evidence>
<protein>
    <recommendedName>
        <fullName evidence="3">DUF7490 domain-containing protein</fullName>
    </recommendedName>
</protein>
<proteinExistence type="predicted"/>
<keyword evidence="5" id="KW-1185">Reference proteome</keyword>
<feature type="domain" description="DUF7490" evidence="3">
    <location>
        <begin position="171"/>
        <end position="269"/>
    </location>
</feature>
<sequence length="354" mass="36714">MNRELALSGAAFVVVALALATLALSGAVADPAEPDTAAELDGHASLLEVTIAADEVSGETVALEVDSHLQHHGGPVSNVTIVHRATDTETGLVEETTDHEVGTLDGEVETTATATVDVPRDGSYEVETFVYVDGTRTESTSHRVSGVDALTPAYADSSVEFHRFGDGGVLADVPAIEYSVADASDGGATLEVTSYLTNEGDERATDLEVELKARQAGSNVVADASTVSVPAVQPGETVTPAAELEVSDEYEYYLDAVLWLDGTIVETDRALADLRPDGEDGESSFETADFEDDDGGFETVEEDAGPTRGPVDDDGAGDDVADQGDGTPGFSIVLTTIAVIAAIVALAVTRTRKP</sequence>
<keyword evidence="2" id="KW-0472">Membrane</keyword>
<feature type="region of interest" description="Disordered" evidence="1">
    <location>
        <begin position="273"/>
        <end position="324"/>
    </location>
</feature>
<name>A0A1H1ICT9_NATTX</name>
<dbReference type="Pfam" id="PF24318">
    <property type="entry name" value="DUF7490"/>
    <property type="match status" value="2"/>
</dbReference>